<name>A0A8S5NL50_9CAUD</name>
<proteinExistence type="predicted"/>
<feature type="transmembrane region" description="Helical" evidence="1">
    <location>
        <begin position="25"/>
        <end position="42"/>
    </location>
</feature>
<accession>A0A8S5NL50</accession>
<keyword evidence="1" id="KW-0812">Transmembrane</keyword>
<sequence>MTDGTMLSAADVAAVTRNNDGCNDMWGGGVWWIWIILIAFLFPMMGGWNRGGVETGVQDNFISDEFVKRDIFNTNQNVSNTACQTQRDVLESRYTNQLGLQQLQAAQQSCCCETQKEILQSRYDAALAAQNMQAQLASCCCDIKEAVLADGNATRQLMQENTIQNLRDKLADRDRDLQTAYWQISQVNQTKNIVDAVRPTPKPTYLTCSPYFAYNMNGLGGYCGNGNVL</sequence>
<protein>
    <submittedName>
        <fullName evidence="2">Uncharacterized protein</fullName>
    </submittedName>
</protein>
<dbReference type="EMBL" id="BK015188">
    <property type="protein sequence ID" value="DAD95010.1"/>
    <property type="molecule type" value="Genomic_DNA"/>
</dbReference>
<evidence type="ECO:0000313" key="2">
    <source>
        <dbReference type="EMBL" id="DAD95010.1"/>
    </source>
</evidence>
<keyword evidence="1" id="KW-1133">Transmembrane helix</keyword>
<reference evidence="2" key="1">
    <citation type="journal article" date="2021" name="Proc. Natl. Acad. Sci. U.S.A.">
        <title>A Catalog of Tens of Thousands of Viruses from Human Metagenomes Reveals Hidden Associations with Chronic Diseases.</title>
        <authorList>
            <person name="Tisza M.J."/>
            <person name="Buck C.B."/>
        </authorList>
    </citation>
    <scope>NUCLEOTIDE SEQUENCE</scope>
    <source>
        <strain evidence="2">CtGfF74</strain>
    </source>
</reference>
<evidence type="ECO:0000256" key="1">
    <source>
        <dbReference type="SAM" id="Phobius"/>
    </source>
</evidence>
<organism evidence="2">
    <name type="scientific">Siphoviridae sp. ctGfF74</name>
    <dbReference type="NCBI Taxonomy" id="2826223"/>
    <lineage>
        <taxon>Viruses</taxon>
        <taxon>Duplodnaviria</taxon>
        <taxon>Heunggongvirae</taxon>
        <taxon>Uroviricota</taxon>
        <taxon>Caudoviricetes</taxon>
    </lineage>
</organism>
<keyword evidence="1" id="KW-0472">Membrane</keyword>